<accession>A0A553GV87</accession>
<dbReference type="Proteomes" id="UP000315235">
    <property type="component" value="Unassembled WGS sequence"/>
</dbReference>
<sequence>MQLSLKTAVKKFRKYSFRILILWILFWYFCRPVLVIHYAPDAIEEVGYFLLVNNNTDKDALSPGEKSRYYMDMFPEPNSLIIFSLPATSRDGVELTPPFSRVDIYVDAGHTITRTRISHGFFERFYEPDD</sequence>
<dbReference type="OrthoDB" id="8661492at2"/>
<evidence type="ECO:0000313" key="3">
    <source>
        <dbReference type="Proteomes" id="UP000315235"/>
    </source>
</evidence>
<proteinExistence type="predicted"/>
<feature type="transmembrane region" description="Helical" evidence="1">
    <location>
        <begin position="20"/>
        <end position="39"/>
    </location>
</feature>
<dbReference type="AlphaFoldDB" id="A0A553GV87"/>
<name>A0A553GV87_9PSED</name>
<keyword evidence="1" id="KW-0472">Membrane</keyword>
<protein>
    <submittedName>
        <fullName evidence="2">Uncharacterized protein</fullName>
    </submittedName>
</protein>
<dbReference type="EMBL" id="VJOY01000015">
    <property type="protein sequence ID" value="TRX73448.1"/>
    <property type="molecule type" value="Genomic_DNA"/>
</dbReference>
<dbReference type="RefSeq" id="WP_143489719.1">
    <property type="nucleotide sequence ID" value="NZ_VJOY01000015.1"/>
</dbReference>
<keyword evidence="3" id="KW-1185">Reference proteome</keyword>
<keyword evidence="1" id="KW-0812">Transmembrane</keyword>
<evidence type="ECO:0000313" key="2">
    <source>
        <dbReference type="EMBL" id="TRX73448.1"/>
    </source>
</evidence>
<reference evidence="2 3" key="1">
    <citation type="submission" date="2019-07" db="EMBL/GenBank/DDBJ databases">
        <title>Pseudomonas mangiferae sp. nov., isolated from bark of mango tree in Thailand.</title>
        <authorList>
            <person name="Srisuk N."/>
            <person name="Anurat P."/>
        </authorList>
    </citation>
    <scope>NUCLEOTIDE SEQUENCE [LARGE SCALE GENOMIC DNA]</scope>
    <source>
        <strain evidence="2 3">DMKU_BBB3-04</strain>
    </source>
</reference>
<organism evidence="2 3">
    <name type="scientific">Pseudomonas mangiferae</name>
    <dbReference type="NCBI Taxonomy" id="2593654"/>
    <lineage>
        <taxon>Bacteria</taxon>
        <taxon>Pseudomonadati</taxon>
        <taxon>Pseudomonadota</taxon>
        <taxon>Gammaproteobacteria</taxon>
        <taxon>Pseudomonadales</taxon>
        <taxon>Pseudomonadaceae</taxon>
        <taxon>Pseudomonas</taxon>
    </lineage>
</organism>
<gene>
    <name evidence="2" type="ORF">FM069_17745</name>
</gene>
<comment type="caution">
    <text evidence="2">The sequence shown here is derived from an EMBL/GenBank/DDBJ whole genome shotgun (WGS) entry which is preliminary data.</text>
</comment>
<evidence type="ECO:0000256" key="1">
    <source>
        <dbReference type="SAM" id="Phobius"/>
    </source>
</evidence>
<keyword evidence="1" id="KW-1133">Transmembrane helix</keyword>